<dbReference type="OrthoDB" id="1151565at2"/>
<protein>
    <recommendedName>
        <fullName evidence="3">DUF3853 family protein</fullName>
    </recommendedName>
</protein>
<dbReference type="RefSeq" id="WP_074760023.1">
    <property type="nucleotide sequence ID" value="NZ_FNRF01000001.1"/>
</dbReference>
<dbReference type="Proteomes" id="UP000182257">
    <property type="component" value="Unassembled WGS sequence"/>
</dbReference>
<dbReference type="InterPro" id="IPR024363">
    <property type="entry name" value="DUF3853"/>
</dbReference>
<accession>A0A1H3XYA5</accession>
<evidence type="ECO:0000313" key="2">
    <source>
        <dbReference type="Proteomes" id="UP000182257"/>
    </source>
</evidence>
<evidence type="ECO:0008006" key="3">
    <source>
        <dbReference type="Google" id="ProtNLM"/>
    </source>
</evidence>
<dbReference type="Pfam" id="PF12964">
    <property type="entry name" value="DUF3853"/>
    <property type="match status" value="1"/>
</dbReference>
<name>A0A1H3XYA5_XYLRU</name>
<evidence type="ECO:0000313" key="1">
    <source>
        <dbReference type="EMBL" id="SEA04283.1"/>
    </source>
</evidence>
<organism evidence="1 2">
    <name type="scientific">Xylanibacter ruminicola</name>
    <name type="common">Prevotella ruminicola</name>
    <dbReference type="NCBI Taxonomy" id="839"/>
    <lineage>
        <taxon>Bacteria</taxon>
        <taxon>Pseudomonadati</taxon>
        <taxon>Bacteroidota</taxon>
        <taxon>Bacteroidia</taxon>
        <taxon>Bacteroidales</taxon>
        <taxon>Prevotellaceae</taxon>
        <taxon>Xylanibacter</taxon>
    </lineage>
</organism>
<sequence length="111" mass="12056">MTTTNDSLKLAELLKTPICKMDGEELAFLITSITSNQQAQMLLTQPKQEEHNVYGIAGIAQIFGCSIPTASRIKKSGIINDAITQVGRKIVVNADKALELASKHKNNFNVA</sequence>
<gene>
    <name evidence="1" type="ORF">SAMN05216462_0423</name>
</gene>
<dbReference type="EMBL" id="FNRF01000001">
    <property type="protein sequence ID" value="SEA04283.1"/>
    <property type="molecule type" value="Genomic_DNA"/>
</dbReference>
<reference evidence="1 2" key="1">
    <citation type="submission" date="2016-10" db="EMBL/GenBank/DDBJ databases">
        <authorList>
            <person name="de Groot N.N."/>
        </authorList>
    </citation>
    <scope>NUCLEOTIDE SEQUENCE [LARGE SCALE GENOMIC DNA]</scope>
    <source>
        <strain evidence="1 2">D31d</strain>
    </source>
</reference>
<proteinExistence type="predicted"/>
<dbReference type="AlphaFoldDB" id="A0A1H3XYA5"/>